<sequence length="415" mass="47502">MSNEQETDQNLFATSCIPLTLKSSSKGEIIWQTPCAASIRLCRPISLKYATESKKLIIETEKNLQEQIAAIRSIDYPLQIGVRSVTIKPKFYMTLIDGKVFAILNDTSMQSCPICKRKPSQFNNESVWNTNQTDKKALNYGISPLHLWIRLFECVLHTGYKKVGNNDRGGQTQEVKENKAIIQARFLNLFNMRVDFPNPKGGNSNTGNVARRAFADPELFAKCLGFEGEEVEIIRMLRNVLLCFSCQLPINTDKFREYCKAIFDLWMHLFPWFKMTPTLHKLLCHGEELIKASPLPLGMLTEEGAESKHKIYRSDGLHHARQSSRIKNLTDIFHRSLEFSDPFFSLKIMEKSKQKAIKVLPRDVLQLLDFGMIGDLNDVPIDSAEGFEDEISQLMSQEDLEEFVLETETNEFVFN</sequence>
<dbReference type="AlphaFoldDB" id="A0A9J6CMH9"/>
<gene>
    <name evidence="1" type="ORF">PVAND_012140</name>
</gene>
<keyword evidence="2" id="KW-1185">Reference proteome</keyword>
<evidence type="ECO:0000313" key="1">
    <source>
        <dbReference type="EMBL" id="KAG5682814.1"/>
    </source>
</evidence>
<evidence type="ECO:0000313" key="2">
    <source>
        <dbReference type="Proteomes" id="UP001107558"/>
    </source>
</evidence>
<comment type="caution">
    <text evidence="1">The sequence shown here is derived from an EMBL/GenBank/DDBJ whole genome shotgun (WGS) entry which is preliminary data.</text>
</comment>
<protein>
    <submittedName>
        <fullName evidence="1">Uncharacterized protein</fullName>
    </submittedName>
</protein>
<accession>A0A9J6CMH9</accession>
<organism evidence="1 2">
    <name type="scientific">Polypedilum vanderplanki</name>
    <name type="common">Sleeping chironomid midge</name>
    <dbReference type="NCBI Taxonomy" id="319348"/>
    <lineage>
        <taxon>Eukaryota</taxon>
        <taxon>Metazoa</taxon>
        <taxon>Ecdysozoa</taxon>
        <taxon>Arthropoda</taxon>
        <taxon>Hexapoda</taxon>
        <taxon>Insecta</taxon>
        <taxon>Pterygota</taxon>
        <taxon>Neoptera</taxon>
        <taxon>Endopterygota</taxon>
        <taxon>Diptera</taxon>
        <taxon>Nematocera</taxon>
        <taxon>Chironomoidea</taxon>
        <taxon>Chironomidae</taxon>
        <taxon>Chironominae</taxon>
        <taxon>Polypedilum</taxon>
        <taxon>Polypedilum</taxon>
    </lineage>
</organism>
<dbReference type="EMBL" id="JADBJN010000001">
    <property type="protein sequence ID" value="KAG5682814.1"/>
    <property type="molecule type" value="Genomic_DNA"/>
</dbReference>
<reference evidence="1" key="1">
    <citation type="submission" date="2021-03" db="EMBL/GenBank/DDBJ databases">
        <title>Chromosome level genome of the anhydrobiotic midge Polypedilum vanderplanki.</title>
        <authorList>
            <person name="Yoshida Y."/>
            <person name="Kikawada T."/>
            <person name="Gusev O."/>
        </authorList>
    </citation>
    <scope>NUCLEOTIDE SEQUENCE</scope>
    <source>
        <strain evidence="1">NIAS01</strain>
        <tissue evidence="1">Whole body or cell culture</tissue>
    </source>
</reference>
<dbReference type="Proteomes" id="UP001107558">
    <property type="component" value="Chromosome 1"/>
</dbReference>
<proteinExistence type="predicted"/>
<dbReference type="OrthoDB" id="8197165at2759"/>
<name>A0A9J6CMH9_POLVA</name>